<name>A0A2C9KW24_BIOGL</name>
<dbReference type="VEuPathDB" id="VectorBase:BGLAX_044225"/>
<dbReference type="GO" id="GO:0004519">
    <property type="term" value="F:endonuclease activity"/>
    <property type="evidence" value="ECO:0007669"/>
    <property type="project" value="TreeGrafter"/>
</dbReference>
<dbReference type="STRING" id="6526.A0A2C9KW24"/>
<feature type="domain" description="Smr" evidence="2">
    <location>
        <begin position="26"/>
        <end position="108"/>
    </location>
</feature>
<feature type="region of interest" description="Disordered" evidence="1">
    <location>
        <begin position="1"/>
        <end position="23"/>
    </location>
</feature>
<dbReference type="GO" id="GO:0005634">
    <property type="term" value="C:nucleus"/>
    <property type="evidence" value="ECO:0007669"/>
    <property type="project" value="TreeGrafter"/>
</dbReference>
<dbReference type="PANTHER" id="PTHR46535">
    <property type="entry name" value="NEDD4-BINDING PROTEIN 2"/>
    <property type="match status" value="1"/>
</dbReference>
<dbReference type="VEuPathDB" id="VectorBase:BGLB024240"/>
<feature type="compositionally biased region" description="Basic and acidic residues" evidence="1">
    <location>
        <begin position="8"/>
        <end position="23"/>
    </location>
</feature>
<dbReference type="AlphaFoldDB" id="A0A2C9KW24"/>
<sequence>MNSCSDSASEKDRDTKDTPFGPKFKDLHGLSVNEAIFQCDRFLYKKIEEYHDSNFRKADRFAKIITGRGNHSENSVPKIKPSVEKYLEKNNYNYKWKSNGGMVEVDLLSKRRFGTEV</sequence>
<protein>
    <recommendedName>
        <fullName evidence="2">Smr domain-containing protein</fullName>
    </recommendedName>
</protein>
<gene>
    <name evidence="3" type="primary">106080041</name>
</gene>
<evidence type="ECO:0000313" key="4">
    <source>
        <dbReference type="Proteomes" id="UP000076420"/>
    </source>
</evidence>
<dbReference type="SUPFAM" id="SSF160443">
    <property type="entry name" value="SMR domain-like"/>
    <property type="match status" value="1"/>
</dbReference>
<dbReference type="PROSITE" id="PS50828">
    <property type="entry name" value="SMR"/>
    <property type="match status" value="1"/>
</dbReference>
<dbReference type="Pfam" id="PF01713">
    <property type="entry name" value="Smr"/>
    <property type="match status" value="1"/>
</dbReference>
<dbReference type="EnsemblMetazoa" id="BGLB024240-RA">
    <property type="protein sequence ID" value="BGLB024240-PA"/>
    <property type="gene ID" value="BGLB024240"/>
</dbReference>
<reference evidence="3" key="1">
    <citation type="submission" date="2020-05" db="UniProtKB">
        <authorList>
            <consortium name="EnsemblMetazoa"/>
        </authorList>
    </citation>
    <scope>IDENTIFICATION</scope>
    <source>
        <strain evidence="3">BB02</strain>
    </source>
</reference>
<dbReference type="Proteomes" id="UP000076420">
    <property type="component" value="Unassembled WGS sequence"/>
</dbReference>
<dbReference type="InterPro" id="IPR002625">
    <property type="entry name" value="Smr_dom"/>
</dbReference>
<evidence type="ECO:0000259" key="2">
    <source>
        <dbReference type="PROSITE" id="PS50828"/>
    </source>
</evidence>
<evidence type="ECO:0000313" key="3">
    <source>
        <dbReference type="EnsemblMetazoa" id="BGLB024240-PA"/>
    </source>
</evidence>
<organism evidence="3 4">
    <name type="scientific">Biomphalaria glabrata</name>
    <name type="common">Bloodfluke planorb</name>
    <name type="synonym">Freshwater snail</name>
    <dbReference type="NCBI Taxonomy" id="6526"/>
    <lineage>
        <taxon>Eukaryota</taxon>
        <taxon>Metazoa</taxon>
        <taxon>Spiralia</taxon>
        <taxon>Lophotrochozoa</taxon>
        <taxon>Mollusca</taxon>
        <taxon>Gastropoda</taxon>
        <taxon>Heterobranchia</taxon>
        <taxon>Euthyneura</taxon>
        <taxon>Panpulmonata</taxon>
        <taxon>Hygrophila</taxon>
        <taxon>Lymnaeoidea</taxon>
        <taxon>Planorbidae</taxon>
        <taxon>Biomphalaria</taxon>
    </lineage>
</organism>
<dbReference type="OrthoDB" id="3231855at2759"/>
<dbReference type="InterPro" id="IPR052772">
    <property type="entry name" value="Endo/PolyKinase_Domain-Protein"/>
</dbReference>
<dbReference type="InterPro" id="IPR036063">
    <property type="entry name" value="Smr_dom_sf"/>
</dbReference>
<dbReference type="PANTHER" id="PTHR46535:SF1">
    <property type="entry name" value="NEDD4-BINDING PROTEIN 2"/>
    <property type="match status" value="1"/>
</dbReference>
<evidence type="ECO:0000256" key="1">
    <source>
        <dbReference type="SAM" id="MobiDB-lite"/>
    </source>
</evidence>
<dbReference type="Gene3D" id="3.30.1370.110">
    <property type="match status" value="1"/>
</dbReference>
<dbReference type="KEGG" id="bgt:106080041"/>
<accession>A0A2C9KW24</accession>
<proteinExistence type="predicted"/>